<dbReference type="RefSeq" id="WP_344081348.1">
    <property type="nucleotide sequence ID" value="NZ_BAAALS010000012.1"/>
</dbReference>
<accession>A0ABP4WI99</accession>
<keyword evidence="2" id="KW-1185">Reference proteome</keyword>
<gene>
    <name evidence="1" type="ORF">GCM10009681_28130</name>
</gene>
<dbReference type="CDD" id="cd02440">
    <property type="entry name" value="AdoMet_MTases"/>
    <property type="match status" value="1"/>
</dbReference>
<dbReference type="Proteomes" id="UP001500655">
    <property type="component" value="Unassembled WGS sequence"/>
</dbReference>
<name>A0ABP4WI99_9ACTN</name>
<dbReference type="SUPFAM" id="SSF53335">
    <property type="entry name" value="S-adenosyl-L-methionine-dependent methyltransferases"/>
    <property type="match status" value="1"/>
</dbReference>
<evidence type="ECO:0008006" key="3">
    <source>
        <dbReference type="Google" id="ProtNLM"/>
    </source>
</evidence>
<reference evidence="2" key="1">
    <citation type="journal article" date="2019" name="Int. J. Syst. Evol. Microbiol.">
        <title>The Global Catalogue of Microorganisms (GCM) 10K type strain sequencing project: providing services to taxonomists for standard genome sequencing and annotation.</title>
        <authorList>
            <consortium name="The Broad Institute Genomics Platform"/>
            <consortium name="The Broad Institute Genome Sequencing Center for Infectious Disease"/>
            <person name="Wu L."/>
            <person name="Ma J."/>
        </authorList>
    </citation>
    <scope>NUCLEOTIDE SEQUENCE [LARGE SCALE GENOMIC DNA]</scope>
    <source>
        <strain evidence="2">JCM 13249</strain>
    </source>
</reference>
<dbReference type="Pfam" id="PF13489">
    <property type="entry name" value="Methyltransf_23"/>
    <property type="match status" value="1"/>
</dbReference>
<dbReference type="InterPro" id="IPR029063">
    <property type="entry name" value="SAM-dependent_MTases_sf"/>
</dbReference>
<protein>
    <recommendedName>
        <fullName evidence="3">Class I SAM-dependent methyltransferase</fullName>
    </recommendedName>
</protein>
<dbReference type="EMBL" id="BAAALS010000012">
    <property type="protein sequence ID" value="GAA1755358.1"/>
    <property type="molecule type" value="Genomic_DNA"/>
</dbReference>
<organism evidence="1 2">
    <name type="scientific">Luedemannella helvata</name>
    <dbReference type="NCBI Taxonomy" id="349315"/>
    <lineage>
        <taxon>Bacteria</taxon>
        <taxon>Bacillati</taxon>
        <taxon>Actinomycetota</taxon>
        <taxon>Actinomycetes</taxon>
        <taxon>Micromonosporales</taxon>
        <taxon>Micromonosporaceae</taxon>
        <taxon>Luedemannella</taxon>
    </lineage>
</organism>
<proteinExistence type="predicted"/>
<sequence length="247" mass="27188">MPTVTGDSRLQSDVLEELSDARAYRRWLAHLARPYLGDDPVEVGSGTGDYALEWAPTVKRFTATEADESRYKALAARFADHENIVTRELLLPDAEADGHHTAAVAYNVLEHIPDHVGALRGMGALIRPGAPVIIIVPAFPSAMSRFDRAIGHERRYTRDSLRTAMTEAGLEVEDVRYLNPIGLINWYVSVKGLGMTPRNGALLRLYDRTFVPVARFLDRRGRAPFGQSVFGVARVPAAPPHVPGPRG</sequence>
<comment type="caution">
    <text evidence="1">The sequence shown here is derived from an EMBL/GenBank/DDBJ whole genome shotgun (WGS) entry which is preliminary data.</text>
</comment>
<evidence type="ECO:0000313" key="2">
    <source>
        <dbReference type="Proteomes" id="UP001500655"/>
    </source>
</evidence>
<evidence type="ECO:0000313" key="1">
    <source>
        <dbReference type="EMBL" id="GAA1755358.1"/>
    </source>
</evidence>
<dbReference type="Gene3D" id="3.40.50.150">
    <property type="entry name" value="Vaccinia Virus protein VP39"/>
    <property type="match status" value="1"/>
</dbReference>